<proteinExistence type="predicted"/>
<dbReference type="EMBL" id="KN838594">
    <property type="protein sequence ID" value="KIK02355.1"/>
    <property type="molecule type" value="Genomic_DNA"/>
</dbReference>
<dbReference type="AlphaFoldDB" id="A0A0C9WTJ1"/>
<feature type="region of interest" description="Disordered" evidence="1">
    <location>
        <begin position="31"/>
        <end position="67"/>
    </location>
</feature>
<evidence type="ECO:0000313" key="3">
    <source>
        <dbReference type="Proteomes" id="UP000054477"/>
    </source>
</evidence>
<evidence type="ECO:0000313" key="2">
    <source>
        <dbReference type="EMBL" id="KIK02355.1"/>
    </source>
</evidence>
<accession>A0A0C9WTJ1</accession>
<reference evidence="2 3" key="1">
    <citation type="submission" date="2014-04" db="EMBL/GenBank/DDBJ databases">
        <authorList>
            <consortium name="DOE Joint Genome Institute"/>
            <person name="Kuo A."/>
            <person name="Kohler A."/>
            <person name="Nagy L.G."/>
            <person name="Floudas D."/>
            <person name="Copeland A."/>
            <person name="Barry K.W."/>
            <person name="Cichocki N."/>
            <person name="Veneault-Fourrey C."/>
            <person name="LaButti K."/>
            <person name="Lindquist E.A."/>
            <person name="Lipzen A."/>
            <person name="Lundell T."/>
            <person name="Morin E."/>
            <person name="Murat C."/>
            <person name="Sun H."/>
            <person name="Tunlid A."/>
            <person name="Henrissat B."/>
            <person name="Grigoriev I.V."/>
            <person name="Hibbett D.S."/>
            <person name="Martin F."/>
            <person name="Nordberg H.P."/>
            <person name="Cantor M.N."/>
            <person name="Hua S.X."/>
        </authorList>
    </citation>
    <scope>NUCLEOTIDE SEQUENCE [LARGE SCALE GENOMIC DNA]</scope>
    <source>
        <strain evidence="2 3">LaAM-08-1</strain>
    </source>
</reference>
<name>A0A0C9WTJ1_9AGAR</name>
<feature type="compositionally biased region" description="Polar residues" evidence="1">
    <location>
        <begin position="55"/>
        <end position="67"/>
    </location>
</feature>
<reference evidence="3" key="2">
    <citation type="submission" date="2015-01" db="EMBL/GenBank/DDBJ databases">
        <title>Evolutionary Origins and Diversification of the Mycorrhizal Mutualists.</title>
        <authorList>
            <consortium name="DOE Joint Genome Institute"/>
            <consortium name="Mycorrhizal Genomics Consortium"/>
            <person name="Kohler A."/>
            <person name="Kuo A."/>
            <person name="Nagy L.G."/>
            <person name="Floudas D."/>
            <person name="Copeland A."/>
            <person name="Barry K.W."/>
            <person name="Cichocki N."/>
            <person name="Veneault-Fourrey C."/>
            <person name="LaButti K."/>
            <person name="Lindquist E.A."/>
            <person name="Lipzen A."/>
            <person name="Lundell T."/>
            <person name="Morin E."/>
            <person name="Murat C."/>
            <person name="Riley R."/>
            <person name="Ohm R."/>
            <person name="Sun H."/>
            <person name="Tunlid A."/>
            <person name="Henrissat B."/>
            <person name="Grigoriev I.V."/>
            <person name="Hibbett D.S."/>
            <person name="Martin F."/>
        </authorList>
    </citation>
    <scope>NUCLEOTIDE SEQUENCE [LARGE SCALE GENOMIC DNA]</scope>
    <source>
        <strain evidence="3">LaAM-08-1</strain>
    </source>
</reference>
<dbReference type="Proteomes" id="UP000054477">
    <property type="component" value="Unassembled WGS sequence"/>
</dbReference>
<gene>
    <name evidence="2" type="ORF">K443DRAFT_97036</name>
</gene>
<organism evidence="2 3">
    <name type="scientific">Laccaria amethystina LaAM-08-1</name>
    <dbReference type="NCBI Taxonomy" id="1095629"/>
    <lineage>
        <taxon>Eukaryota</taxon>
        <taxon>Fungi</taxon>
        <taxon>Dikarya</taxon>
        <taxon>Basidiomycota</taxon>
        <taxon>Agaricomycotina</taxon>
        <taxon>Agaricomycetes</taxon>
        <taxon>Agaricomycetidae</taxon>
        <taxon>Agaricales</taxon>
        <taxon>Agaricineae</taxon>
        <taxon>Hydnangiaceae</taxon>
        <taxon>Laccaria</taxon>
    </lineage>
</organism>
<dbReference type="HOGENOM" id="CLU_2812800_0_0_1"/>
<protein>
    <submittedName>
        <fullName evidence="2">Unplaced genomic scaffold K443scaffold_59, whole genome shotgun sequence</fullName>
    </submittedName>
</protein>
<evidence type="ECO:0000256" key="1">
    <source>
        <dbReference type="SAM" id="MobiDB-lite"/>
    </source>
</evidence>
<sequence>MRGHATHLVLGGVMNAVSHVTTPLLTTATKCNKHPAHLSTIGHKNPPPHSRNSNDRPQTSTGTQHNH</sequence>
<keyword evidence="3" id="KW-1185">Reference proteome</keyword>